<evidence type="ECO:0000256" key="1">
    <source>
        <dbReference type="SAM" id="MobiDB-lite"/>
    </source>
</evidence>
<keyword evidence="3" id="KW-1185">Reference proteome</keyword>
<evidence type="ECO:0000313" key="3">
    <source>
        <dbReference type="Proteomes" id="UP000478148"/>
    </source>
</evidence>
<feature type="compositionally biased region" description="Low complexity" evidence="1">
    <location>
        <begin position="203"/>
        <end position="214"/>
    </location>
</feature>
<feature type="compositionally biased region" description="Low complexity" evidence="1">
    <location>
        <begin position="20"/>
        <end position="44"/>
    </location>
</feature>
<protein>
    <submittedName>
        <fullName evidence="2">Uncharacterized protein</fullName>
    </submittedName>
</protein>
<feature type="region of interest" description="Disordered" evidence="1">
    <location>
        <begin position="179"/>
        <end position="214"/>
    </location>
</feature>
<reference evidence="2 3" key="1">
    <citation type="submission" date="2020-02" db="EMBL/GenBank/DDBJ databases">
        <title>Draft Genome Sequence of Verrucosispora sp. Strain CWR15, Isolated from Gulf of Mexico Sponge.</title>
        <authorList>
            <person name="Kennedy S.J."/>
            <person name="Cella E."/>
            <person name="Azarian T."/>
            <person name="Baker B.J."/>
            <person name="Shaw L.N."/>
        </authorList>
    </citation>
    <scope>NUCLEOTIDE SEQUENCE [LARGE SCALE GENOMIC DNA]</scope>
    <source>
        <strain evidence="2 3">CWR15</strain>
    </source>
</reference>
<dbReference type="AlphaFoldDB" id="A0A6M1L7M1"/>
<dbReference type="EMBL" id="SAIY01000005">
    <property type="protein sequence ID" value="NGM14239.1"/>
    <property type="molecule type" value="Genomic_DNA"/>
</dbReference>
<feature type="region of interest" description="Disordered" evidence="1">
    <location>
        <begin position="1"/>
        <end position="47"/>
    </location>
</feature>
<gene>
    <name evidence="2" type="ORF">ENC19_16950</name>
</gene>
<dbReference type="Proteomes" id="UP000478148">
    <property type="component" value="Unassembled WGS sequence"/>
</dbReference>
<comment type="caution">
    <text evidence="2">The sequence shown here is derived from an EMBL/GenBank/DDBJ whole genome shotgun (WGS) entry which is preliminary data.</text>
</comment>
<evidence type="ECO:0000313" key="2">
    <source>
        <dbReference type="EMBL" id="NGM14239.1"/>
    </source>
</evidence>
<name>A0A6M1L7M1_9ACTN</name>
<accession>A0A6M1L7M1</accession>
<proteinExistence type="predicted"/>
<organism evidence="2 3">
    <name type="scientific">Verrucosispora sioxanthis</name>
    <dbReference type="NCBI Taxonomy" id="2499994"/>
    <lineage>
        <taxon>Bacteria</taxon>
        <taxon>Bacillati</taxon>
        <taxon>Actinomycetota</taxon>
        <taxon>Actinomycetes</taxon>
        <taxon>Micromonosporales</taxon>
        <taxon>Micromonosporaceae</taxon>
        <taxon>Micromonospora</taxon>
    </lineage>
</organism>
<sequence>MGRHWGRATTPGPGTGGHPATGTASVPASPAAAAAPEPEPAATPLHVPAPTATSMIALANRVCAHFAAAEVAHAMAEHSATHAEHATLTTRAEQWDALSSEQWDQLCSAIWATAPEGAQVERFLPVRPLTNGHVELHVHDRQGRRLVVLLTGAQALAVGAHLTAYGAISLDRTGQKLDPGLPHVKAAPPFPTDCGTAWPPSTADGADGPPAAHP</sequence>